<evidence type="ECO:0000259" key="4">
    <source>
        <dbReference type="PROSITE" id="PS50860"/>
    </source>
</evidence>
<dbReference type="InterPro" id="IPR051335">
    <property type="entry name" value="Alanyl-tRNA_Editing_Enzymes"/>
</dbReference>
<comment type="subcellular location">
    <subcellularLocation>
        <location evidence="2">Cytoplasm</location>
    </subcellularLocation>
</comment>
<dbReference type="InterPro" id="IPR018164">
    <property type="entry name" value="Ala-tRNA-synth_IIc_N"/>
</dbReference>
<dbReference type="Gene3D" id="2.40.30.130">
    <property type="match status" value="1"/>
</dbReference>
<dbReference type="GO" id="GO:0004813">
    <property type="term" value="F:alanine-tRNA ligase activity"/>
    <property type="evidence" value="ECO:0007669"/>
    <property type="project" value="InterPro"/>
</dbReference>
<dbReference type="PANTHER" id="PTHR43462:SF2">
    <property type="entry name" value="THREONYL AND ALANYL TRNA SYNTHETASE SECOND ADDITIONAL DOMAIN-CONTAINING PROTEIN"/>
    <property type="match status" value="1"/>
</dbReference>
<dbReference type="InterPro" id="IPR009000">
    <property type="entry name" value="Transl_B-barrel_sf"/>
</dbReference>
<keyword evidence="6" id="KW-1185">Reference proteome</keyword>
<evidence type="ECO:0000313" key="6">
    <source>
        <dbReference type="Proteomes" id="UP000054321"/>
    </source>
</evidence>
<dbReference type="InParanoid" id="A0A0C3DWA0"/>
<dbReference type="InterPro" id="IPR018165">
    <property type="entry name" value="Ala-tRNA-synth_IIc_core"/>
</dbReference>
<dbReference type="FunFam" id="3.30.980.10:FF:000008">
    <property type="entry name" value="Similar to alanyl-tRNA synthetase"/>
    <property type="match status" value="1"/>
</dbReference>
<comment type="cofactor">
    <cofactor evidence="1">
        <name>Zn(2+)</name>
        <dbReference type="ChEBI" id="CHEBI:29105"/>
    </cofactor>
</comment>
<dbReference type="SUPFAM" id="SSF50447">
    <property type="entry name" value="Translation proteins"/>
    <property type="match status" value="1"/>
</dbReference>
<dbReference type="SMART" id="SM00863">
    <property type="entry name" value="tRNA_SAD"/>
    <property type="match status" value="1"/>
</dbReference>
<dbReference type="OrthoDB" id="288942at2759"/>
<sequence length="271" mass="29299">MSKRNSRTLEALLSANHIFQEAANGTKPVYQYEGQLLELTTQVLPSAATASVVVTSETIFYPQGGGQPSDVGTMSSASGASSFKVQNVRNAPQKRTLHLGTFDEGSDPFIAGERVTQCIDGVKRLLYSRLHTAGHILGLAVNELGSLIPDVVDTKAQHYPDAAYVEFRGLIDGKHKDAIQEKTDELVSRKLPVKLHWWDIEELHKKCAAVLDGFTLPEGEKARAVEIEGVGAYPCGGTHVENSSGVGKIIVGKIKRSKGMTKISYTVEPAK</sequence>
<accession>A0A0C3DWA0</accession>
<reference evidence="6" key="2">
    <citation type="submission" date="2015-01" db="EMBL/GenBank/DDBJ databases">
        <title>Evolutionary Origins and Diversification of the Mycorrhizal Mutualists.</title>
        <authorList>
            <consortium name="DOE Joint Genome Institute"/>
            <consortium name="Mycorrhizal Genomics Consortium"/>
            <person name="Kohler A."/>
            <person name="Kuo A."/>
            <person name="Nagy L.G."/>
            <person name="Floudas D."/>
            <person name="Copeland A."/>
            <person name="Barry K.W."/>
            <person name="Cichocki N."/>
            <person name="Veneault-Fourrey C."/>
            <person name="LaButti K."/>
            <person name="Lindquist E.A."/>
            <person name="Lipzen A."/>
            <person name="Lundell T."/>
            <person name="Morin E."/>
            <person name="Murat C."/>
            <person name="Riley R."/>
            <person name="Ohm R."/>
            <person name="Sun H."/>
            <person name="Tunlid A."/>
            <person name="Henrissat B."/>
            <person name="Grigoriev I.V."/>
            <person name="Hibbett D.S."/>
            <person name="Martin F."/>
        </authorList>
    </citation>
    <scope>NUCLEOTIDE SEQUENCE [LARGE SCALE GENOMIC DNA]</scope>
    <source>
        <strain evidence="6">Zn</strain>
    </source>
</reference>
<dbReference type="GO" id="GO:0003676">
    <property type="term" value="F:nucleic acid binding"/>
    <property type="evidence" value="ECO:0007669"/>
    <property type="project" value="InterPro"/>
</dbReference>
<dbReference type="PROSITE" id="PS50860">
    <property type="entry name" value="AA_TRNA_LIGASE_II_ALA"/>
    <property type="match status" value="1"/>
</dbReference>
<dbReference type="Proteomes" id="UP000054321">
    <property type="component" value="Unassembled WGS sequence"/>
</dbReference>
<comment type="similarity">
    <text evidence="3">Belongs to the class-II aminoacyl-tRNA synthetase family. Alax-L subfamily.</text>
</comment>
<proteinExistence type="inferred from homology"/>
<dbReference type="GO" id="GO:0005737">
    <property type="term" value="C:cytoplasm"/>
    <property type="evidence" value="ECO:0007669"/>
    <property type="project" value="UniProtKB-SubCell"/>
</dbReference>
<evidence type="ECO:0000256" key="2">
    <source>
        <dbReference type="ARBA" id="ARBA00004496"/>
    </source>
</evidence>
<dbReference type="InterPro" id="IPR012947">
    <property type="entry name" value="tRNA_SAD"/>
</dbReference>
<dbReference type="Pfam" id="PF01411">
    <property type="entry name" value="tRNA-synt_2c"/>
    <property type="match status" value="1"/>
</dbReference>
<dbReference type="AlphaFoldDB" id="A0A0C3DWA0"/>
<dbReference type="HOGENOM" id="CLU_004485_3_0_1"/>
<dbReference type="GO" id="GO:0005524">
    <property type="term" value="F:ATP binding"/>
    <property type="evidence" value="ECO:0007669"/>
    <property type="project" value="InterPro"/>
</dbReference>
<organism evidence="5 6">
    <name type="scientific">Oidiodendron maius (strain Zn)</name>
    <dbReference type="NCBI Taxonomy" id="913774"/>
    <lineage>
        <taxon>Eukaryota</taxon>
        <taxon>Fungi</taxon>
        <taxon>Dikarya</taxon>
        <taxon>Ascomycota</taxon>
        <taxon>Pezizomycotina</taxon>
        <taxon>Leotiomycetes</taxon>
        <taxon>Leotiomycetes incertae sedis</taxon>
        <taxon>Myxotrichaceae</taxon>
        <taxon>Oidiodendron</taxon>
    </lineage>
</organism>
<evidence type="ECO:0000256" key="3">
    <source>
        <dbReference type="ARBA" id="ARBA00008429"/>
    </source>
</evidence>
<dbReference type="SUPFAM" id="SSF55186">
    <property type="entry name" value="ThrRS/AlaRS common domain"/>
    <property type="match status" value="1"/>
</dbReference>
<gene>
    <name evidence="5" type="ORF">OIDMADRAFT_101124</name>
</gene>
<dbReference type="GO" id="GO:0006419">
    <property type="term" value="P:alanyl-tRNA aminoacylation"/>
    <property type="evidence" value="ECO:0007669"/>
    <property type="project" value="InterPro"/>
</dbReference>
<protein>
    <recommendedName>
        <fullName evidence="4">Alanyl-transfer RNA synthetases family profile domain-containing protein</fullName>
    </recommendedName>
</protein>
<feature type="domain" description="Alanyl-transfer RNA synthetases family profile" evidence="4">
    <location>
        <begin position="1"/>
        <end position="251"/>
    </location>
</feature>
<dbReference type="PANTHER" id="PTHR43462">
    <property type="entry name" value="ALANYL-TRNA EDITING PROTEIN"/>
    <property type="match status" value="1"/>
</dbReference>
<reference evidence="5 6" key="1">
    <citation type="submission" date="2014-04" db="EMBL/GenBank/DDBJ databases">
        <authorList>
            <consortium name="DOE Joint Genome Institute"/>
            <person name="Kuo A."/>
            <person name="Martino E."/>
            <person name="Perotto S."/>
            <person name="Kohler A."/>
            <person name="Nagy L.G."/>
            <person name="Floudas D."/>
            <person name="Copeland A."/>
            <person name="Barry K.W."/>
            <person name="Cichocki N."/>
            <person name="Veneault-Fourrey C."/>
            <person name="LaButti K."/>
            <person name="Lindquist E.A."/>
            <person name="Lipzen A."/>
            <person name="Lundell T."/>
            <person name="Morin E."/>
            <person name="Murat C."/>
            <person name="Sun H."/>
            <person name="Tunlid A."/>
            <person name="Henrissat B."/>
            <person name="Grigoriev I.V."/>
            <person name="Hibbett D.S."/>
            <person name="Martin F."/>
            <person name="Nordberg H.P."/>
            <person name="Cantor M.N."/>
            <person name="Hua S.X."/>
        </authorList>
    </citation>
    <scope>NUCLEOTIDE SEQUENCE [LARGE SCALE GENOMIC DNA]</scope>
    <source>
        <strain evidence="5 6">Zn</strain>
    </source>
</reference>
<dbReference type="EMBL" id="KN832871">
    <property type="protein sequence ID" value="KIN06383.1"/>
    <property type="molecule type" value="Genomic_DNA"/>
</dbReference>
<evidence type="ECO:0000256" key="1">
    <source>
        <dbReference type="ARBA" id="ARBA00001947"/>
    </source>
</evidence>
<evidence type="ECO:0000313" key="5">
    <source>
        <dbReference type="EMBL" id="KIN06383.1"/>
    </source>
</evidence>
<dbReference type="STRING" id="913774.A0A0C3DWA0"/>
<dbReference type="InterPro" id="IPR018163">
    <property type="entry name" value="Thr/Ala-tRNA-synth_IIc_edit"/>
</dbReference>
<dbReference type="Gene3D" id="3.30.980.10">
    <property type="entry name" value="Threonyl-trna Synthetase, Chain A, domain 2"/>
    <property type="match status" value="1"/>
</dbReference>
<name>A0A0C3DWA0_OIDMZ</name>